<reference evidence="1" key="1">
    <citation type="submission" date="2020-10" db="EMBL/GenBank/DDBJ databases">
        <title>Phylogeny of dyella-like bacteria.</title>
        <authorList>
            <person name="Fu J."/>
        </authorList>
    </citation>
    <scope>NUCLEOTIDE SEQUENCE</scope>
    <source>
        <strain evidence="1">DHOC52</strain>
    </source>
</reference>
<name>A0ABS2K6K8_9GAMM</name>
<comment type="caution">
    <text evidence="1">The sequence shown here is derived from an EMBL/GenBank/DDBJ whole genome shotgun (WGS) entry which is preliminary data.</text>
</comment>
<organism evidence="1 2">
    <name type="scientific">Dyella flava</name>
    <dbReference type="NCBI Taxonomy" id="1920170"/>
    <lineage>
        <taxon>Bacteria</taxon>
        <taxon>Pseudomonadati</taxon>
        <taxon>Pseudomonadota</taxon>
        <taxon>Gammaproteobacteria</taxon>
        <taxon>Lysobacterales</taxon>
        <taxon>Rhodanobacteraceae</taxon>
        <taxon>Dyella</taxon>
    </lineage>
</organism>
<proteinExistence type="predicted"/>
<evidence type="ECO:0000313" key="1">
    <source>
        <dbReference type="EMBL" id="MBM7126809.1"/>
    </source>
</evidence>
<evidence type="ECO:0000313" key="2">
    <source>
        <dbReference type="Proteomes" id="UP001430149"/>
    </source>
</evidence>
<sequence length="62" mass="7253">MTRYSAIIRFKKGGKVVHSEFETFGRKALANEWMRRRESDLDSSRAQGEPFGKRYMLGDLIK</sequence>
<protein>
    <recommendedName>
        <fullName evidence="3">Integrase</fullName>
    </recommendedName>
</protein>
<dbReference type="EMBL" id="JADIKE010000037">
    <property type="protein sequence ID" value="MBM7126809.1"/>
    <property type="molecule type" value="Genomic_DNA"/>
</dbReference>
<dbReference type="Proteomes" id="UP001430149">
    <property type="component" value="Unassembled WGS sequence"/>
</dbReference>
<accession>A0ABS2K6K8</accession>
<gene>
    <name evidence="1" type="ORF">ISP19_15630</name>
</gene>
<dbReference type="RefSeq" id="WP_204683330.1">
    <property type="nucleotide sequence ID" value="NZ_BSNR01000004.1"/>
</dbReference>
<evidence type="ECO:0008006" key="3">
    <source>
        <dbReference type="Google" id="ProtNLM"/>
    </source>
</evidence>
<keyword evidence="2" id="KW-1185">Reference proteome</keyword>